<evidence type="ECO:0000313" key="4">
    <source>
        <dbReference type="Proteomes" id="UP001487740"/>
    </source>
</evidence>
<feature type="compositionally biased region" description="Basic and acidic residues" evidence="1">
    <location>
        <begin position="17"/>
        <end position="38"/>
    </location>
</feature>
<feature type="region of interest" description="Disordered" evidence="1">
    <location>
        <begin position="446"/>
        <end position="477"/>
    </location>
</feature>
<organism evidence="3 4">
    <name type="scientific">Scylla paramamosain</name>
    <name type="common">Mud crab</name>
    <dbReference type="NCBI Taxonomy" id="85552"/>
    <lineage>
        <taxon>Eukaryota</taxon>
        <taxon>Metazoa</taxon>
        <taxon>Ecdysozoa</taxon>
        <taxon>Arthropoda</taxon>
        <taxon>Crustacea</taxon>
        <taxon>Multicrustacea</taxon>
        <taxon>Malacostraca</taxon>
        <taxon>Eumalacostraca</taxon>
        <taxon>Eucarida</taxon>
        <taxon>Decapoda</taxon>
        <taxon>Pleocyemata</taxon>
        <taxon>Brachyura</taxon>
        <taxon>Eubrachyura</taxon>
        <taxon>Portunoidea</taxon>
        <taxon>Portunidae</taxon>
        <taxon>Portuninae</taxon>
        <taxon>Scylla</taxon>
    </lineage>
</organism>
<keyword evidence="4" id="KW-1185">Reference proteome</keyword>
<evidence type="ECO:0000313" key="3">
    <source>
        <dbReference type="EMBL" id="KAK8376498.1"/>
    </source>
</evidence>
<proteinExistence type="predicted"/>
<dbReference type="InterPro" id="IPR035898">
    <property type="entry name" value="TAZ_dom_sf"/>
</dbReference>
<sequence>MCPMAQRSHVSHTQQGESRKVLPLEKLADEAVKNRRDSSPAAVQPYQDYAGQNMWGLMKRKADADEREQSDGDQEIDALVIKEESEHESQSSHLVSVGVGKTEDNEDEAEVSPVGVPMCSLTWHSDDSIQCKKLNGILSRVKKSKQRMFHAKQWITDCLLPVATSISVVSLEDIEKAYINDCHKKGQEPLNTFVLARLIHQECPEADKCRRGSRGSQKIHYRKLQLRSGSSPSLKDATSTFSENKAEGEIPSEDLPSPAEAQTRDENPPPPNTSSVGVAEAPRQVENEMYCEANEAIEGAAHQPVPEDEDRDQKGCQDAAERFAQVVKSVKLEGKFDMLLKIFAHSASCSNSSCNPLCLMFRRVRRHVVNARHPCFVMRIYSVLLKLHVARCNNTNCGMTACPALQASRQMKRGRDEEFQEELQHQRYDEPQRITKRFNLQMKRIRIPSPPSSLPDSQPNTPSPPVSPFQPPSPRIVPLVPVEVGRVAKIHTEHGGA</sequence>
<comment type="caution">
    <text evidence="3">The sequence shown here is derived from an EMBL/GenBank/DDBJ whole genome shotgun (WGS) entry which is preliminary data.</text>
</comment>
<dbReference type="GO" id="GO:0006355">
    <property type="term" value="P:regulation of DNA-templated transcription"/>
    <property type="evidence" value="ECO:0007669"/>
    <property type="project" value="InterPro"/>
</dbReference>
<evidence type="ECO:0000256" key="1">
    <source>
        <dbReference type="SAM" id="MobiDB-lite"/>
    </source>
</evidence>
<feature type="compositionally biased region" description="Pro residues" evidence="1">
    <location>
        <begin position="461"/>
        <end position="475"/>
    </location>
</feature>
<gene>
    <name evidence="3" type="ORF">O3P69_009856</name>
</gene>
<dbReference type="Gene3D" id="1.10.10.10">
    <property type="entry name" value="Winged helix-like DNA-binding domain superfamily/Winged helix DNA-binding domain"/>
    <property type="match status" value="1"/>
</dbReference>
<dbReference type="InterPro" id="IPR036388">
    <property type="entry name" value="WH-like_DNA-bd_sf"/>
</dbReference>
<feature type="compositionally biased region" description="Basic residues" evidence="1">
    <location>
        <begin position="211"/>
        <end position="225"/>
    </location>
</feature>
<feature type="domain" description="RFX-type winged-helix" evidence="2">
    <location>
        <begin position="151"/>
        <end position="227"/>
    </location>
</feature>
<reference evidence="3 4" key="1">
    <citation type="submission" date="2023-03" db="EMBL/GenBank/DDBJ databases">
        <title>High-quality genome of Scylla paramamosain provides insights in environmental adaptation.</title>
        <authorList>
            <person name="Zhang L."/>
        </authorList>
    </citation>
    <scope>NUCLEOTIDE SEQUENCE [LARGE SCALE GENOMIC DNA]</scope>
    <source>
        <strain evidence="3">LZ_2023a</strain>
        <tissue evidence="3">Muscle</tissue>
    </source>
</reference>
<accession>A0AAW0SMC5</accession>
<protein>
    <recommendedName>
        <fullName evidence="2">RFX-type winged-helix domain-containing protein</fullName>
    </recommendedName>
</protein>
<evidence type="ECO:0000259" key="2">
    <source>
        <dbReference type="Pfam" id="PF02257"/>
    </source>
</evidence>
<dbReference type="AlphaFoldDB" id="A0AAW0SMC5"/>
<feature type="region of interest" description="Disordered" evidence="1">
    <location>
        <begin position="83"/>
        <end position="113"/>
    </location>
</feature>
<feature type="region of interest" description="Disordered" evidence="1">
    <location>
        <begin position="209"/>
        <end position="278"/>
    </location>
</feature>
<dbReference type="EMBL" id="JARAKH010000048">
    <property type="protein sequence ID" value="KAK8376498.1"/>
    <property type="molecule type" value="Genomic_DNA"/>
</dbReference>
<dbReference type="Proteomes" id="UP001487740">
    <property type="component" value="Unassembled WGS sequence"/>
</dbReference>
<name>A0AAW0SMC5_SCYPA</name>
<dbReference type="InterPro" id="IPR003150">
    <property type="entry name" value="DNA-bd_RFX"/>
</dbReference>
<feature type="region of interest" description="Disordered" evidence="1">
    <location>
        <begin position="1"/>
        <end position="50"/>
    </location>
</feature>
<dbReference type="Pfam" id="PF02257">
    <property type="entry name" value="RFX_DNA_binding"/>
    <property type="match status" value="1"/>
</dbReference>
<dbReference type="GO" id="GO:0003677">
    <property type="term" value="F:DNA binding"/>
    <property type="evidence" value="ECO:0007669"/>
    <property type="project" value="InterPro"/>
</dbReference>
<dbReference type="Gene3D" id="1.20.1020.10">
    <property type="entry name" value="TAZ domain"/>
    <property type="match status" value="1"/>
</dbReference>
<feature type="compositionally biased region" description="Polar residues" evidence="1">
    <location>
        <begin position="227"/>
        <end position="243"/>
    </location>
</feature>